<feature type="chain" id="PRO_5017187188" evidence="1">
    <location>
        <begin position="26"/>
        <end position="142"/>
    </location>
</feature>
<proteinExistence type="predicted"/>
<organism evidence="2 3">
    <name type="scientific">Micromonospora endolithica</name>
    <dbReference type="NCBI Taxonomy" id="230091"/>
    <lineage>
        <taxon>Bacteria</taxon>
        <taxon>Bacillati</taxon>
        <taxon>Actinomycetota</taxon>
        <taxon>Actinomycetes</taxon>
        <taxon>Micromonosporales</taxon>
        <taxon>Micromonosporaceae</taxon>
        <taxon>Micromonospora</taxon>
    </lineage>
</organism>
<evidence type="ECO:0000313" key="2">
    <source>
        <dbReference type="EMBL" id="RKN50413.1"/>
    </source>
</evidence>
<comment type="caution">
    <text evidence="2">The sequence shown here is derived from an EMBL/GenBank/DDBJ whole genome shotgun (WGS) entry which is preliminary data.</text>
</comment>
<dbReference type="AlphaFoldDB" id="A0A3A9ZQG0"/>
<gene>
    <name evidence="2" type="ORF">D7223_01030</name>
</gene>
<dbReference type="Proteomes" id="UP000281726">
    <property type="component" value="Unassembled WGS sequence"/>
</dbReference>
<accession>A0A3A9ZQG0</accession>
<reference evidence="2 3" key="1">
    <citation type="journal article" date="2004" name="Syst. Appl. Microbiol.">
        <title>Cryptoendolithic actinomycetes from antarctic sandstone rock samples: Micromonospora endolithica sp. nov. and two isolates related to Micromonospora coerulea Jensen 1932.</title>
        <authorList>
            <person name="Hirsch P."/>
            <person name="Mevs U."/>
            <person name="Kroppenstedt R.M."/>
            <person name="Schumann P."/>
            <person name="Stackebrandt E."/>
        </authorList>
    </citation>
    <scope>NUCLEOTIDE SEQUENCE [LARGE SCALE GENOMIC DNA]</scope>
    <source>
        <strain evidence="2 3">JCM 12677</strain>
    </source>
</reference>
<evidence type="ECO:0000313" key="3">
    <source>
        <dbReference type="Proteomes" id="UP000281726"/>
    </source>
</evidence>
<evidence type="ECO:0000256" key="1">
    <source>
        <dbReference type="SAM" id="SignalP"/>
    </source>
</evidence>
<dbReference type="OrthoDB" id="4315969at2"/>
<keyword evidence="1" id="KW-0732">Signal</keyword>
<keyword evidence="3" id="KW-1185">Reference proteome</keyword>
<dbReference type="EMBL" id="RBAK01000001">
    <property type="protein sequence ID" value="RKN50413.1"/>
    <property type="molecule type" value="Genomic_DNA"/>
</dbReference>
<protein>
    <submittedName>
        <fullName evidence="2">Uncharacterized protein</fullName>
    </submittedName>
</protein>
<feature type="signal peptide" evidence="1">
    <location>
        <begin position="1"/>
        <end position="25"/>
    </location>
</feature>
<name>A0A3A9ZQG0_9ACTN</name>
<sequence length="142" mass="15439">MLAAAATALLLVITALVVTTEPAQAAGGCRSAPYSAKFGMHDPFQMFDGMEDAYFPRSGSYRTTSQCRDIQVKNTGNGGTWGGPFWACVVWVGRATCANGWTYVPPGQWRNLATNVQDGTRFYLFMQTNLGTYEAAYGVGEW</sequence>